<dbReference type="eggNOG" id="COG1898">
    <property type="taxonomic scope" value="Bacteria"/>
</dbReference>
<comment type="subunit">
    <text evidence="3">Homodimer.</text>
</comment>
<name>B9KB12_THENN</name>
<feature type="active site" description="Proton acceptor" evidence="1">
    <location>
        <position position="62"/>
    </location>
</feature>
<reference evidence="4 5" key="1">
    <citation type="journal article" date="2009" name="Biosci. Biotechnol. Biochem.">
        <title>WeGAS: a web-based microbial genome annotation system.</title>
        <authorList>
            <person name="Lee D."/>
            <person name="Seo H."/>
            <person name="Park C."/>
            <person name="Park K."/>
        </authorList>
    </citation>
    <scope>NUCLEOTIDE SEQUENCE [LARGE SCALE GENOMIC DNA]</scope>
    <source>
        <strain evidence="5">ATCC 49049 / DSM 4359 / NBRC 107923 / NS-E</strain>
    </source>
</reference>
<dbReference type="AlphaFoldDB" id="B9KB12"/>
<dbReference type="InterPro" id="IPR011051">
    <property type="entry name" value="RmlC_Cupin_sf"/>
</dbReference>
<dbReference type="InterPro" id="IPR014710">
    <property type="entry name" value="RmlC-like_jellyroll"/>
</dbReference>
<dbReference type="Proteomes" id="UP000000445">
    <property type="component" value="Chromosome"/>
</dbReference>
<dbReference type="HOGENOM" id="CLU_090940_1_1_0"/>
<comment type="similarity">
    <text evidence="3">Belongs to the dTDP-4-dehydrorhamnose 3,5-epimerase family.</text>
</comment>
<dbReference type="PANTHER" id="PTHR21047:SF2">
    <property type="entry name" value="THYMIDINE DIPHOSPHO-4-KETO-RHAMNOSE 3,5-EPIMERASE"/>
    <property type="match status" value="1"/>
</dbReference>
<dbReference type="RefSeq" id="WP_012644921.1">
    <property type="nucleotide sequence ID" value="NC_011978.1"/>
</dbReference>
<feature type="site" description="Participates in a stacking interaction with the thymidine ring of dTDP-4-oxo-6-deoxyglucose" evidence="2">
    <location>
        <position position="138"/>
    </location>
</feature>
<sequence>MKVMETDLPGVLIIEPRVFEDERGWFMESYSYRVFKELGIDAVFVQDNHSYSKRKGTLRGIHFQNNPVAQAKLVRCTRGKILDVAVDLRKGSPTYKKWIMVELSEENKRMLFIPKGFGHAFLTLTDDVEVQYKVDQYYSKEHDRSIRWNDPDIGIDWPIEEPILSEKDRNAPFLKDSDCNFVYGGDEQ</sequence>
<keyword evidence="5" id="KW-1185">Reference proteome</keyword>
<dbReference type="GO" id="GO:0008830">
    <property type="term" value="F:dTDP-4-dehydrorhamnose 3,5-epimerase activity"/>
    <property type="evidence" value="ECO:0007669"/>
    <property type="project" value="UniProtKB-UniRule"/>
</dbReference>
<protein>
    <recommendedName>
        <fullName evidence="3">dTDP-4-dehydrorhamnose 3,5-epimerase</fullName>
        <ecNumber evidence="3">5.1.3.13</ecNumber>
    </recommendedName>
    <alternativeName>
        <fullName evidence="3">Thymidine diphospho-4-keto-rhamnose 3,5-epimerase</fullName>
    </alternativeName>
</protein>
<comment type="pathway">
    <text evidence="3">Carbohydrate biosynthesis; dTDP-L-rhamnose biosynthesis.</text>
</comment>
<dbReference type="EC" id="5.1.3.13" evidence="3"/>
<dbReference type="UniPathway" id="UPA00124"/>
<dbReference type="STRING" id="309803.CTN_0032"/>
<evidence type="ECO:0000256" key="1">
    <source>
        <dbReference type="PIRSR" id="PIRSR600888-1"/>
    </source>
</evidence>
<organism evidence="4 5">
    <name type="scientific">Thermotoga neapolitana (strain ATCC 49049 / DSM 4359 / NBRC 107923 / NS-E)</name>
    <dbReference type="NCBI Taxonomy" id="309803"/>
    <lineage>
        <taxon>Bacteria</taxon>
        <taxon>Thermotogati</taxon>
        <taxon>Thermotogota</taxon>
        <taxon>Thermotogae</taxon>
        <taxon>Thermotogales</taxon>
        <taxon>Thermotogaceae</taxon>
        <taxon>Thermotoga</taxon>
    </lineage>
</organism>
<dbReference type="InterPro" id="IPR000888">
    <property type="entry name" value="RmlC-like"/>
</dbReference>
<feature type="active site" description="Proton donor" evidence="1">
    <location>
        <position position="132"/>
    </location>
</feature>
<dbReference type="SUPFAM" id="SSF51182">
    <property type="entry name" value="RmlC-like cupins"/>
    <property type="match status" value="1"/>
</dbReference>
<evidence type="ECO:0000313" key="4">
    <source>
        <dbReference type="EMBL" id="ACM22208.1"/>
    </source>
</evidence>
<dbReference type="GO" id="GO:0019305">
    <property type="term" value="P:dTDP-rhamnose biosynthetic process"/>
    <property type="evidence" value="ECO:0007669"/>
    <property type="project" value="UniProtKB-UniRule"/>
</dbReference>
<dbReference type="Pfam" id="PF00908">
    <property type="entry name" value="dTDP_sugar_isom"/>
    <property type="match status" value="1"/>
</dbReference>
<accession>B9KB12</accession>
<comment type="catalytic activity">
    <reaction evidence="3">
        <text>dTDP-4-dehydro-6-deoxy-alpha-D-glucose = dTDP-4-dehydro-beta-L-rhamnose</text>
        <dbReference type="Rhea" id="RHEA:16969"/>
        <dbReference type="ChEBI" id="CHEBI:57649"/>
        <dbReference type="ChEBI" id="CHEBI:62830"/>
        <dbReference type="EC" id="5.1.3.13"/>
    </reaction>
</comment>
<evidence type="ECO:0000256" key="3">
    <source>
        <dbReference type="RuleBase" id="RU364069"/>
    </source>
</evidence>
<dbReference type="PANTHER" id="PTHR21047">
    <property type="entry name" value="DTDP-6-DEOXY-D-GLUCOSE-3,5 EPIMERASE"/>
    <property type="match status" value="1"/>
</dbReference>
<dbReference type="KEGG" id="tna:CTN_0032"/>
<dbReference type="GO" id="GO:0000271">
    <property type="term" value="P:polysaccharide biosynthetic process"/>
    <property type="evidence" value="ECO:0007669"/>
    <property type="project" value="TreeGrafter"/>
</dbReference>
<proteinExistence type="inferred from homology"/>
<dbReference type="CDD" id="cd00438">
    <property type="entry name" value="cupin_RmlC"/>
    <property type="match status" value="1"/>
</dbReference>
<dbReference type="EMBL" id="CP000916">
    <property type="protein sequence ID" value="ACM22208.1"/>
    <property type="molecule type" value="Genomic_DNA"/>
</dbReference>
<dbReference type="NCBIfam" id="TIGR01221">
    <property type="entry name" value="rmlC"/>
    <property type="match status" value="1"/>
</dbReference>
<gene>
    <name evidence="4" type="ordered locus">CTN_0032</name>
</gene>
<evidence type="ECO:0000256" key="2">
    <source>
        <dbReference type="PIRSR" id="PIRSR600888-3"/>
    </source>
</evidence>
<comment type="function">
    <text evidence="3">Catalyzes the epimerization of the C3' and C5'positions of dTDP-6-deoxy-D-xylo-4-hexulose, forming dTDP-6-deoxy-L-lyxo-4-hexulose.</text>
</comment>
<evidence type="ECO:0000313" key="5">
    <source>
        <dbReference type="Proteomes" id="UP000000445"/>
    </source>
</evidence>
<keyword evidence="3" id="KW-0413">Isomerase</keyword>
<dbReference type="GO" id="GO:0005829">
    <property type="term" value="C:cytosol"/>
    <property type="evidence" value="ECO:0007669"/>
    <property type="project" value="TreeGrafter"/>
</dbReference>
<dbReference type="Gene3D" id="2.60.120.10">
    <property type="entry name" value="Jelly Rolls"/>
    <property type="match status" value="1"/>
</dbReference>